<dbReference type="InterPro" id="IPR003171">
    <property type="entry name" value="Mehydrof_redctse-like"/>
</dbReference>
<evidence type="ECO:0000256" key="1">
    <source>
        <dbReference type="ARBA" id="ARBA00001974"/>
    </source>
</evidence>
<dbReference type="PANTHER" id="PTHR45754:SF3">
    <property type="entry name" value="METHYLENETETRAHYDROFOLATE REDUCTASE (NADPH)"/>
    <property type="match status" value="1"/>
</dbReference>
<keyword evidence="4 8" id="KW-0285">Flavoprotein</keyword>
<comment type="cofactor">
    <cofactor evidence="1 8">
        <name>FAD</name>
        <dbReference type="ChEBI" id="CHEBI:57692"/>
    </cofactor>
</comment>
<dbReference type="AlphaFoldDB" id="C5BVR3"/>
<accession>C5BVR3</accession>
<dbReference type="PANTHER" id="PTHR45754">
    <property type="entry name" value="METHYLENETETRAHYDROFOLATE REDUCTASE"/>
    <property type="match status" value="1"/>
</dbReference>
<evidence type="ECO:0000256" key="6">
    <source>
        <dbReference type="ARBA" id="ARBA00023002"/>
    </source>
</evidence>
<evidence type="ECO:0000313" key="10">
    <source>
        <dbReference type="Proteomes" id="UP000007962"/>
    </source>
</evidence>
<evidence type="ECO:0000256" key="7">
    <source>
        <dbReference type="ARBA" id="ARBA00048628"/>
    </source>
</evidence>
<evidence type="ECO:0000256" key="8">
    <source>
        <dbReference type="RuleBase" id="RU003862"/>
    </source>
</evidence>
<dbReference type="STRING" id="471853.Bcav_0238"/>
<comment type="catalytic activity">
    <reaction evidence="7">
        <text>(6S)-5-methyl-5,6,7,8-tetrahydrofolate + NAD(+) = (6R)-5,10-methylene-5,6,7,8-tetrahydrofolate + NADH + H(+)</text>
        <dbReference type="Rhea" id="RHEA:19821"/>
        <dbReference type="ChEBI" id="CHEBI:15378"/>
        <dbReference type="ChEBI" id="CHEBI:15636"/>
        <dbReference type="ChEBI" id="CHEBI:18608"/>
        <dbReference type="ChEBI" id="CHEBI:57540"/>
        <dbReference type="ChEBI" id="CHEBI:57945"/>
        <dbReference type="EC" id="1.5.1.54"/>
    </reaction>
    <physiologicalReaction direction="right-to-left" evidence="7">
        <dbReference type="Rhea" id="RHEA:19823"/>
    </physiologicalReaction>
</comment>
<dbReference type="OrthoDB" id="9812555at2"/>
<evidence type="ECO:0000313" key="9">
    <source>
        <dbReference type="EMBL" id="ACQ78503.1"/>
    </source>
</evidence>
<dbReference type="GO" id="GO:0005829">
    <property type="term" value="C:cytosol"/>
    <property type="evidence" value="ECO:0007669"/>
    <property type="project" value="TreeGrafter"/>
</dbReference>
<protein>
    <recommendedName>
        <fullName evidence="8">Methylenetetrahydrofolate reductase</fullName>
    </recommendedName>
</protein>
<dbReference type="Pfam" id="PF02219">
    <property type="entry name" value="MTHFR"/>
    <property type="match status" value="1"/>
</dbReference>
<dbReference type="SUPFAM" id="SSF51730">
    <property type="entry name" value="FAD-linked oxidoreductase"/>
    <property type="match status" value="1"/>
</dbReference>
<evidence type="ECO:0000256" key="5">
    <source>
        <dbReference type="ARBA" id="ARBA00022827"/>
    </source>
</evidence>
<name>C5BVR3_BEUC1</name>
<evidence type="ECO:0000256" key="3">
    <source>
        <dbReference type="ARBA" id="ARBA00006743"/>
    </source>
</evidence>
<keyword evidence="6 8" id="KW-0560">Oxidoreductase</keyword>
<dbReference type="GO" id="GO:0071949">
    <property type="term" value="F:FAD binding"/>
    <property type="evidence" value="ECO:0007669"/>
    <property type="project" value="TreeGrafter"/>
</dbReference>
<dbReference type="Proteomes" id="UP000007962">
    <property type="component" value="Chromosome"/>
</dbReference>
<proteinExistence type="inferred from homology"/>
<reference evidence="9 10" key="1">
    <citation type="journal article" date="2009" name="Stand. Genomic Sci.">
        <title>Complete genome sequence of Beutenbergia cavernae type strain (HKI 0122).</title>
        <authorList>
            <person name="Land M."/>
            <person name="Pukall R."/>
            <person name="Abt B."/>
            <person name="Goker M."/>
            <person name="Rohde M."/>
            <person name="Glavina Del Rio T."/>
            <person name="Tice H."/>
            <person name="Copeland A."/>
            <person name="Cheng J.F."/>
            <person name="Lucas S."/>
            <person name="Chen F."/>
            <person name="Nolan M."/>
            <person name="Bruce D."/>
            <person name="Goodwin L."/>
            <person name="Pitluck S."/>
            <person name="Ivanova N."/>
            <person name="Mavromatis K."/>
            <person name="Ovchinnikova G."/>
            <person name="Pati A."/>
            <person name="Chen A."/>
            <person name="Palaniappan K."/>
            <person name="Hauser L."/>
            <person name="Chang Y.J."/>
            <person name="Jefferies C.C."/>
            <person name="Saunders E."/>
            <person name="Brettin T."/>
            <person name="Detter J.C."/>
            <person name="Han C."/>
            <person name="Chain P."/>
            <person name="Bristow J."/>
            <person name="Eisen J.A."/>
            <person name="Markowitz V."/>
            <person name="Hugenholtz P."/>
            <person name="Kyrpides N.C."/>
            <person name="Klenk H.P."/>
            <person name="Lapidus A."/>
        </authorList>
    </citation>
    <scope>NUCLEOTIDE SEQUENCE [LARGE SCALE GENOMIC DNA]</scope>
    <source>
        <strain evidence="10">ATCC BAA-8 / DSM 12333 / NBRC 16432</strain>
    </source>
</reference>
<dbReference type="Gene3D" id="3.20.20.220">
    <property type="match status" value="1"/>
</dbReference>
<comment type="similarity">
    <text evidence="3 8">Belongs to the methylenetetrahydrofolate reductase family.</text>
</comment>
<gene>
    <name evidence="9" type="ordered locus">Bcav_0238</name>
</gene>
<dbReference type="HOGENOM" id="CLU_025841_0_1_11"/>
<evidence type="ECO:0000256" key="2">
    <source>
        <dbReference type="ARBA" id="ARBA00004777"/>
    </source>
</evidence>
<dbReference type="InterPro" id="IPR029041">
    <property type="entry name" value="FAD-linked_oxidoreductase-like"/>
</dbReference>
<keyword evidence="10" id="KW-1185">Reference proteome</keyword>
<dbReference type="EMBL" id="CP001618">
    <property type="protein sequence ID" value="ACQ78503.1"/>
    <property type="molecule type" value="Genomic_DNA"/>
</dbReference>
<comment type="pathway">
    <text evidence="2 8">One-carbon metabolism; tetrahydrofolate interconversion.</text>
</comment>
<dbReference type="GO" id="GO:0009086">
    <property type="term" value="P:methionine biosynthetic process"/>
    <property type="evidence" value="ECO:0007669"/>
    <property type="project" value="TreeGrafter"/>
</dbReference>
<dbReference type="UniPathway" id="UPA00193"/>
<organism evidence="9 10">
    <name type="scientific">Beutenbergia cavernae (strain ATCC BAA-8 / DSM 12333 / CCUG 43141 / JCM 11478 / NBRC 16432 / NCIMB 13614 / HKI 0122)</name>
    <dbReference type="NCBI Taxonomy" id="471853"/>
    <lineage>
        <taxon>Bacteria</taxon>
        <taxon>Bacillati</taxon>
        <taxon>Actinomycetota</taxon>
        <taxon>Actinomycetes</taxon>
        <taxon>Micrococcales</taxon>
        <taxon>Beutenbergiaceae</taxon>
        <taxon>Beutenbergia</taxon>
    </lineage>
</organism>
<dbReference type="GO" id="GO:0035999">
    <property type="term" value="P:tetrahydrofolate interconversion"/>
    <property type="evidence" value="ECO:0007669"/>
    <property type="project" value="UniProtKB-UniPathway"/>
</dbReference>
<dbReference type="GO" id="GO:0106312">
    <property type="term" value="F:methylenetetrahydrofolate reductase (NADH) activity"/>
    <property type="evidence" value="ECO:0007669"/>
    <property type="project" value="UniProtKB-EC"/>
</dbReference>
<dbReference type="RefSeq" id="WP_012725283.1">
    <property type="nucleotide sequence ID" value="NC_012669.1"/>
</dbReference>
<dbReference type="eggNOG" id="COG0685">
    <property type="taxonomic scope" value="Bacteria"/>
</dbReference>
<sequence length="337" mass="35616">MTTSTLYTPARPTISFELYPPRTPAGEERAWETVEALVGADPDYFSVTYGASGSTATASQSLVRRILTETDVPAVAHLTCVGLSREHARDVVGGFLDDGVRDFLALRGDPPAGNPDWRPAPGGLARACDLVALIRDLEDERFAGNAHADVANRLSIAVAAYPGMQEHPGAEFRVRDCDLEALVAKQRCGADYAITQVFFDVRAYTALVDAARGAGVRIPLVPGVLPLTDPRRIRRLCELNAIPLPAELLARLDAADDEERVAIGLTATLALVADLLAAGAPGIHLYTFNRAEASLAVLEHAFGRVPGAARPGSAAPPSPDHAAPQALVAALPRRGNA</sequence>
<keyword evidence="5 8" id="KW-0274">FAD</keyword>
<dbReference type="CDD" id="cd00537">
    <property type="entry name" value="MTHFR"/>
    <property type="match status" value="1"/>
</dbReference>
<dbReference type="KEGG" id="bcv:Bcav_0238"/>
<evidence type="ECO:0000256" key="4">
    <source>
        <dbReference type="ARBA" id="ARBA00022630"/>
    </source>
</evidence>